<proteinExistence type="predicted"/>
<name>A0A9X8MH04_9PSED</name>
<protein>
    <submittedName>
        <fullName evidence="1">Uncharacterized protein</fullName>
    </submittedName>
</protein>
<dbReference type="AlphaFoldDB" id="A0A9X8MH04"/>
<dbReference type="RefSeq" id="WP_074829533.1">
    <property type="nucleotide sequence ID" value="NZ_FOEV01000018.1"/>
</dbReference>
<gene>
    <name evidence="1" type="ORF">SAMN05216409_1189</name>
</gene>
<reference evidence="1 2" key="1">
    <citation type="submission" date="2016-10" db="EMBL/GenBank/DDBJ databases">
        <authorList>
            <person name="Varghese N."/>
            <person name="Submissions S."/>
        </authorList>
    </citation>
    <scope>NUCLEOTIDE SEQUENCE [LARGE SCALE GENOMIC DNA]</scope>
    <source>
        <strain evidence="1 2">LMG 21974</strain>
    </source>
</reference>
<organism evidence="1 2">
    <name type="scientific">Pseudomonas lutea</name>
    <dbReference type="NCBI Taxonomy" id="243924"/>
    <lineage>
        <taxon>Bacteria</taxon>
        <taxon>Pseudomonadati</taxon>
        <taxon>Pseudomonadota</taxon>
        <taxon>Gammaproteobacteria</taxon>
        <taxon>Pseudomonadales</taxon>
        <taxon>Pseudomonadaceae</taxon>
        <taxon>Pseudomonas</taxon>
    </lineage>
</organism>
<dbReference type="GeneID" id="300268688"/>
<comment type="caution">
    <text evidence="1">The sequence shown here is derived from an EMBL/GenBank/DDBJ whole genome shotgun (WGS) entry which is preliminary data.</text>
</comment>
<dbReference type="EMBL" id="FOEV01000018">
    <property type="protein sequence ID" value="SER35382.1"/>
    <property type="molecule type" value="Genomic_DNA"/>
</dbReference>
<evidence type="ECO:0000313" key="2">
    <source>
        <dbReference type="Proteomes" id="UP000183210"/>
    </source>
</evidence>
<evidence type="ECO:0000313" key="1">
    <source>
        <dbReference type="EMBL" id="SER35382.1"/>
    </source>
</evidence>
<sequence length="101" mass="10668">MSKVTAIELGKNMDALALARSLSEGCEFPLDVCITHELPHALVLAQAIPTLEIKPGASAVHTCQNFDQLHHVVFGIVAVGDVLGREKIGSVTTKLPKGAVK</sequence>
<dbReference type="Proteomes" id="UP000183210">
    <property type="component" value="Unassembled WGS sequence"/>
</dbReference>
<accession>A0A9X8MH04</accession>